<dbReference type="InterPro" id="IPR001650">
    <property type="entry name" value="Helicase_C-like"/>
</dbReference>
<dbReference type="InterPro" id="IPR044441">
    <property type="entry name" value="DICER_DSRM"/>
</dbReference>
<dbReference type="Pfam" id="PF03368">
    <property type="entry name" value="Dicer_dimer"/>
    <property type="match status" value="1"/>
</dbReference>
<dbReference type="InterPro" id="IPR011545">
    <property type="entry name" value="DEAD/DEAH_box_helicase_dom"/>
</dbReference>
<dbReference type="Pfam" id="PF00636">
    <property type="entry name" value="Ribonuclease_3"/>
    <property type="match status" value="2"/>
</dbReference>
<keyword evidence="5" id="KW-0378">Hydrolase</keyword>
<reference evidence="16" key="1">
    <citation type="submission" date="2021-01" db="EMBL/GenBank/DDBJ databases">
        <title>Induction and suppression of Haemaphysalis longicornis ticks antiviral RNA interference responses by arthropod-borne RNA viruses.</title>
        <authorList>
            <person name="Xu Y."/>
            <person name="Zhong Z."/>
            <person name="Ren Y."/>
            <person name="Ma L."/>
            <person name="Ye Z."/>
            <person name="Gao C."/>
            <person name="Wang J."/>
            <person name="Li Y."/>
        </authorList>
    </citation>
    <scope>NUCLEOTIDE SEQUENCE</scope>
</reference>
<evidence type="ECO:0000259" key="14">
    <source>
        <dbReference type="PROSITE" id="PS51194"/>
    </source>
</evidence>
<dbReference type="GO" id="GO:0070578">
    <property type="term" value="C:RISC-loading complex"/>
    <property type="evidence" value="ECO:0007669"/>
    <property type="project" value="TreeGrafter"/>
</dbReference>
<proteinExistence type="evidence at transcript level"/>
<dbReference type="SMART" id="SM00490">
    <property type="entry name" value="HELICc"/>
    <property type="match status" value="1"/>
</dbReference>
<dbReference type="SUPFAM" id="SSF52540">
    <property type="entry name" value="P-loop containing nucleoside triphosphate hydrolases"/>
    <property type="match status" value="1"/>
</dbReference>
<feature type="domain" description="Dicer dsRNA-binding fold" evidence="15">
    <location>
        <begin position="574"/>
        <end position="669"/>
    </location>
</feature>
<dbReference type="GO" id="GO:0006309">
    <property type="term" value="P:apoptotic DNA fragmentation"/>
    <property type="evidence" value="ECO:0007669"/>
    <property type="project" value="TreeGrafter"/>
</dbReference>
<evidence type="ECO:0000259" key="13">
    <source>
        <dbReference type="PROSITE" id="PS51192"/>
    </source>
</evidence>
<dbReference type="SMART" id="SM00535">
    <property type="entry name" value="RIBOc"/>
    <property type="match status" value="2"/>
</dbReference>
<feature type="region of interest" description="Disordered" evidence="11">
    <location>
        <begin position="671"/>
        <end position="692"/>
    </location>
</feature>
<dbReference type="Pfam" id="PF20931">
    <property type="entry name" value="Dicer_platform"/>
    <property type="match status" value="1"/>
</dbReference>
<feature type="domain" description="RNase III" evidence="12">
    <location>
        <begin position="1065"/>
        <end position="1264"/>
    </location>
</feature>
<dbReference type="FunFam" id="3.40.50.300:FF:000628">
    <property type="entry name" value="Endoribonuclease Dicer"/>
    <property type="match status" value="1"/>
</dbReference>
<keyword evidence="10" id="KW-0694">RNA-binding</keyword>
<evidence type="ECO:0000256" key="7">
    <source>
        <dbReference type="ARBA" id="ARBA00022840"/>
    </source>
</evidence>
<evidence type="ECO:0000256" key="1">
    <source>
        <dbReference type="ARBA" id="ARBA00001946"/>
    </source>
</evidence>
<keyword evidence="7" id="KW-0067">ATP-binding</keyword>
<sequence>MEHSTSSSFRAESATDDEEENVPRDEFTPREYQVELFEAARKENIIVCLGTGTGKTFIAVMLIREYDAAVRVPFEEGGKRTFFLVPTVPLVVQQQKAIKDQTDLRVGGYVGDMNVDNWSAEHWNAEFVQSQVLVMTPDVFRLIIQHGFLALSRVNLLVLDECHRAVKQHTYREIMRCMDVVLSEDRPRILGLTASVLNSKAKEREVERRIRDLEAALSARVLTVSNQQSMARYGTKPKQVLVEHEQQQSLSGGVSVELPKAPRSRGTTSQGQELDRRQASLAGVLLNLGPWCAHLAATVIMDEARHMLDGQDDPTVLREVEASLEWFAEVRSRLKKRIDAATSSPSAPPEGEHPLLVLSSAKLCRLLQILGPFQPGGGMRPPHALPLCGIVFVKERLVARVLCDWLHEVAAHIPRFGYLKPCFIVGHGGNLQLGSKEAGMSFKKQCKVLRQFCRQEHNLLVATSVVEEGMDVPKCNLVVRFDFPDDFRSYVQSKGRARHQHSLYVMMASRDDYALACTNLHNYLAIEATLMNKCHERQAPLESEVILSFAVDELLPPYMPVREDGAPRITLTSAIALVNRYCMVLPSDIFTRLKPSYEMSSLLVEGKEMFVCTVYLPMASPLKEPIQGIAMETKKQAKMAAALETCKRLHEIGEFDSSLLPIKAVRRVLEDSDEEDADDAPPGTAKAGTKKRRRVYPKQVCQLFAKARPTTAGRYRLHVLTTTLVRLASDLQNWRQEKLPDPQDYPLWFALLLREDMPSLPKFPIFTRSGDELVCVVKAGEVDLSEEQCSVLQCFHRVIWDDVLRMKNRRLLSFDLDAAPSSVLLAPVILGSPSAVIDWSLVEAVLAGNIVQPVDEGGYKFPEHLFSDAIVVPHYAHPHQPYNTFYVQRVRHDLDVDHVEGKTGTTMREYLSVCHRLTVTNPAQPLLEVSYTEKRMNLLTPRYRNRKGDRFSKKSAAHRRVEFRVPEFCDVHPVPAGLWRKAVCLPSILYRLNQLLVMEEFRASIAQATSVGLTEVASWPDMDFQSDVPQSICNSPQHGPSGEVEFGGLDPHHGVSREIRMPRLSKSFELQPELRNNPGPSPGLLLEAMTSAKAADSFDLERLEVLGDSFLKLVVTIDLFSGSTSEQEGQLTQMRARIICNRNLLNLGCVLNVGPMLAQEQFEPHRNWLPPGYCAPEGAEEMLLDTGFVYWAFKRDPKILVRVTRQELAQLYQEYQADKERPDFVAPAQDTSGPVPICLSTQLPDKSVADSVEAIIGAYLLTTGPLGACRVMKGIGVKLRLCKPSLPWEKRSDPGGEEGEDKEALLLGFPAPRTALLRYVPDPEGELSSPTSPWHGPLELAERTLGYAFRDRSFLLQACTHASYYRNRLTDCYQRLEFLGDAVIDYLVTRYLYEVPRTFRPGQLTDLRSSLVNNSFFAALVVRHGLHRCLLHCNPGLFSAIGRFVQHQARLRPGRHGGQGDGDHSGSSSEDEDGSTTDEILNLNANRDKVQDNPAYWRVLQRFYLHEEECQQPEEVEVPKALGDLFESLIGAVFLDCGMALDTVWAILYRLFGREIESFVHRVPLPPIRALFERFPHARFSQAEVLKNDRVKVELTLGEHKFTCVAKSKKTARTALAKKCLRLLKEPAREAGAEGLEAAATVSSPRNL</sequence>
<evidence type="ECO:0000259" key="15">
    <source>
        <dbReference type="PROSITE" id="PS51327"/>
    </source>
</evidence>
<dbReference type="InterPro" id="IPR003100">
    <property type="entry name" value="PAZ_dom"/>
</dbReference>
<organism evidence="16">
    <name type="scientific">Haemaphysalis longicornis</name>
    <name type="common">Bush tick</name>
    <dbReference type="NCBI Taxonomy" id="44386"/>
    <lineage>
        <taxon>Eukaryota</taxon>
        <taxon>Metazoa</taxon>
        <taxon>Ecdysozoa</taxon>
        <taxon>Arthropoda</taxon>
        <taxon>Chelicerata</taxon>
        <taxon>Arachnida</taxon>
        <taxon>Acari</taxon>
        <taxon>Parasitiformes</taxon>
        <taxon>Ixodida</taxon>
        <taxon>Ixodoidea</taxon>
        <taxon>Ixodidae</taxon>
        <taxon>Haemaphysalinae</taxon>
        <taxon>Haemaphysalis</taxon>
    </lineage>
</organism>
<dbReference type="PROSITE" id="PS51192">
    <property type="entry name" value="HELICASE_ATP_BIND_1"/>
    <property type="match status" value="1"/>
</dbReference>
<dbReference type="PROSITE" id="PS51327">
    <property type="entry name" value="DICER_DSRBF"/>
    <property type="match status" value="1"/>
</dbReference>
<evidence type="ECO:0000256" key="5">
    <source>
        <dbReference type="ARBA" id="ARBA00022801"/>
    </source>
</evidence>
<dbReference type="CDD" id="cd00593">
    <property type="entry name" value="RIBOc"/>
    <property type="match status" value="2"/>
</dbReference>
<dbReference type="GO" id="GO:0030422">
    <property type="term" value="P:siRNA processing"/>
    <property type="evidence" value="ECO:0007669"/>
    <property type="project" value="InterPro"/>
</dbReference>
<name>A0A8K1VXZ9_HAELO</name>
<keyword evidence="4" id="KW-0547">Nucleotide-binding</keyword>
<dbReference type="InterPro" id="IPR005034">
    <property type="entry name" value="Dicer_dimerisation"/>
</dbReference>
<dbReference type="PANTHER" id="PTHR14950">
    <property type="entry name" value="DICER-RELATED"/>
    <property type="match status" value="1"/>
</dbReference>
<dbReference type="SMART" id="SM00487">
    <property type="entry name" value="DEXDc"/>
    <property type="match status" value="1"/>
</dbReference>
<keyword evidence="6" id="KW-0347">Helicase</keyword>
<evidence type="ECO:0000256" key="2">
    <source>
        <dbReference type="ARBA" id="ARBA00022722"/>
    </source>
</evidence>
<evidence type="ECO:0000256" key="10">
    <source>
        <dbReference type="PROSITE-ProRule" id="PRU00657"/>
    </source>
</evidence>
<evidence type="ECO:0000313" key="16">
    <source>
        <dbReference type="EMBL" id="UFK76044.1"/>
    </source>
</evidence>
<feature type="region of interest" description="Disordered" evidence="11">
    <location>
        <begin position="244"/>
        <end position="274"/>
    </location>
</feature>
<dbReference type="Gene3D" id="1.10.1520.10">
    <property type="entry name" value="Ribonuclease III domain"/>
    <property type="match status" value="2"/>
</dbReference>
<keyword evidence="3" id="KW-0677">Repeat</keyword>
<evidence type="ECO:0000256" key="11">
    <source>
        <dbReference type="SAM" id="MobiDB-lite"/>
    </source>
</evidence>
<dbReference type="InterPro" id="IPR014001">
    <property type="entry name" value="Helicase_ATP-bd"/>
</dbReference>
<dbReference type="GO" id="GO:0031054">
    <property type="term" value="P:pre-miRNA processing"/>
    <property type="evidence" value="ECO:0007669"/>
    <property type="project" value="InterPro"/>
</dbReference>
<dbReference type="Gene3D" id="3.30.160.20">
    <property type="match status" value="1"/>
</dbReference>
<evidence type="ECO:0000256" key="4">
    <source>
        <dbReference type="ARBA" id="ARBA00022741"/>
    </source>
</evidence>
<dbReference type="PANTHER" id="PTHR14950:SF37">
    <property type="entry name" value="ENDORIBONUCLEASE DICER"/>
    <property type="match status" value="1"/>
</dbReference>
<dbReference type="InterPro" id="IPR048512">
    <property type="entry name" value="Dicer_platform"/>
</dbReference>
<feature type="domain" description="RNase III" evidence="12">
    <location>
        <begin position="1338"/>
        <end position="1538"/>
    </location>
</feature>
<feature type="domain" description="Helicase C-terminal" evidence="14">
    <location>
        <begin position="380"/>
        <end position="547"/>
    </location>
</feature>
<dbReference type="GO" id="GO:0004530">
    <property type="term" value="F:deoxyribonuclease I activity"/>
    <property type="evidence" value="ECO:0007669"/>
    <property type="project" value="TreeGrafter"/>
</dbReference>
<dbReference type="Gene3D" id="2.170.260.10">
    <property type="entry name" value="paz domain"/>
    <property type="match status" value="1"/>
</dbReference>
<dbReference type="PROSITE" id="PS00517">
    <property type="entry name" value="RNASE_3_1"/>
    <property type="match status" value="1"/>
</dbReference>
<dbReference type="CDD" id="cd00048">
    <property type="entry name" value="DSRM_SF"/>
    <property type="match status" value="1"/>
</dbReference>
<evidence type="ECO:0000256" key="9">
    <source>
        <dbReference type="ARBA" id="ARBA00035116"/>
    </source>
</evidence>
<comment type="cofactor">
    <cofactor evidence="1">
        <name>Mg(2+)</name>
        <dbReference type="ChEBI" id="CHEBI:18420"/>
    </cofactor>
</comment>
<dbReference type="GO" id="GO:0005737">
    <property type="term" value="C:cytoplasm"/>
    <property type="evidence" value="ECO:0007669"/>
    <property type="project" value="TreeGrafter"/>
</dbReference>
<dbReference type="GO" id="GO:0005634">
    <property type="term" value="C:nucleus"/>
    <property type="evidence" value="ECO:0007669"/>
    <property type="project" value="TreeGrafter"/>
</dbReference>
<dbReference type="SMART" id="SM00949">
    <property type="entry name" value="PAZ"/>
    <property type="match status" value="1"/>
</dbReference>
<feature type="domain" description="Helicase ATP-binding" evidence="13">
    <location>
        <begin position="36"/>
        <end position="214"/>
    </location>
</feature>
<keyword evidence="8" id="KW-0943">RNA-mediated gene silencing</keyword>
<accession>A0A8K1VXZ9</accession>
<feature type="region of interest" description="Disordered" evidence="11">
    <location>
        <begin position="1452"/>
        <end position="1477"/>
    </location>
</feature>
<feature type="compositionally biased region" description="Polar residues" evidence="11">
    <location>
        <begin position="1"/>
        <end position="10"/>
    </location>
</feature>
<dbReference type="Pfam" id="PF00271">
    <property type="entry name" value="Helicase_C"/>
    <property type="match status" value="1"/>
</dbReference>
<dbReference type="VEuPathDB" id="VectorBase:HLOH_046017"/>
<dbReference type="CDD" id="cd18034">
    <property type="entry name" value="DEXHc_dicer"/>
    <property type="match status" value="1"/>
</dbReference>
<dbReference type="Gene3D" id="3.30.160.380">
    <property type="entry name" value="Dicer dimerisation domain"/>
    <property type="match status" value="1"/>
</dbReference>
<feature type="region of interest" description="Disordered" evidence="11">
    <location>
        <begin position="1"/>
        <end position="27"/>
    </location>
</feature>
<dbReference type="EMBL" id="MW495266">
    <property type="protein sequence ID" value="UFK76044.1"/>
    <property type="molecule type" value="mRNA"/>
</dbReference>
<dbReference type="GO" id="GO:0004525">
    <property type="term" value="F:ribonuclease III activity"/>
    <property type="evidence" value="ECO:0007669"/>
    <property type="project" value="UniProtKB-EC"/>
</dbReference>
<dbReference type="PROSITE" id="PS51194">
    <property type="entry name" value="HELICASE_CTER"/>
    <property type="match status" value="1"/>
</dbReference>
<keyword evidence="2" id="KW-0540">Nuclease</keyword>
<comment type="similarity">
    <text evidence="9 10">Belongs to the helicase family. Dicer subfamily.</text>
</comment>
<evidence type="ECO:0000256" key="8">
    <source>
        <dbReference type="ARBA" id="ARBA00023158"/>
    </source>
</evidence>
<dbReference type="InterPro" id="IPR027417">
    <property type="entry name" value="P-loop_NTPase"/>
</dbReference>
<evidence type="ECO:0000256" key="3">
    <source>
        <dbReference type="ARBA" id="ARBA00022737"/>
    </source>
</evidence>
<dbReference type="GO" id="GO:0005524">
    <property type="term" value="F:ATP binding"/>
    <property type="evidence" value="ECO:0007669"/>
    <property type="project" value="UniProtKB-KW"/>
</dbReference>
<dbReference type="VEuPathDB" id="VectorBase:HLOH_046773"/>
<dbReference type="SUPFAM" id="SSF69065">
    <property type="entry name" value="RNase III domain-like"/>
    <property type="match status" value="2"/>
</dbReference>
<dbReference type="Pfam" id="PF00270">
    <property type="entry name" value="DEAD"/>
    <property type="match status" value="1"/>
</dbReference>
<protein>
    <submittedName>
        <fullName evidence="16">Dicer-2-like protein</fullName>
    </submittedName>
</protein>
<gene>
    <name evidence="16" type="primary">DCL2</name>
</gene>
<dbReference type="GO" id="GO:0003723">
    <property type="term" value="F:RNA binding"/>
    <property type="evidence" value="ECO:0007669"/>
    <property type="project" value="UniProtKB-UniRule"/>
</dbReference>
<dbReference type="InterPro" id="IPR038248">
    <property type="entry name" value="Dicer_dimer_sf"/>
</dbReference>
<dbReference type="Gene3D" id="3.40.50.300">
    <property type="entry name" value="P-loop containing nucleotide triphosphate hydrolases"/>
    <property type="match status" value="2"/>
</dbReference>
<dbReference type="PROSITE" id="PS50142">
    <property type="entry name" value="RNASE_3_2"/>
    <property type="match status" value="2"/>
</dbReference>
<evidence type="ECO:0000259" key="12">
    <source>
        <dbReference type="PROSITE" id="PS50142"/>
    </source>
</evidence>
<dbReference type="Pfam" id="PF20932">
    <property type="entry name" value="Dicer_dsRBD"/>
    <property type="match status" value="1"/>
</dbReference>
<evidence type="ECO:0000256" key="6">
    <source>
        <dbReference type="ARBA" id="ARBA00022806"/>
    </source>
</evidence>
<dbReference type="InterPro" id="IPR000999">
    <property type="entry name" value="RNase_III_dom"/>
</dbReference>
<dbReference type="GO" id="GO:0004386">
    <property type="term" value="F:helicase activity"/>
    <property type="evidence" value="ECO:0007669"/>
    <property type="project" value="UniProtKB-KW"/>
</dbReference>
<dbReference type="InterPro" id="IPR036389">
    <property type="entry name" value="RNase_III_sf"/>
</dbReference>